<evidence type="ECO:0000256" key="8">
    <source>
        <dbReference type="ARBA" id="ARBA00022741"/>
    </source>
</evidence>
<feature type="domain" description="Signal transduction histidine kinase 5TM receptor LytS transmembrane region" evidence="17">
    <location>
        <begin position="25"/>
        <end position="207"/>
    </location>
</feature>
<keyword evidence="9 19" id="KW-0418">Kinase</keyword>
<keyword evidence="13 14" id="KW-0472">Membrane</keyword>
<feature type="domain" description="GAF" evidence="18">
    <location>
        <begin position="254"/>
        <end position="364"/>
    </location>
</feature>
<gene>
    <name evidence="19" type="ORF">SAMN04488098_102222</name>
</gene>
<keyword evidence="5" id="KW-0597">Phosphoprotein</keyword>
<dbReference type="AlphaFoldDB" id="A0A1G9AUA9"/>
<feature type="transmembrane region" description="Helical" evidence="14">
    <location>
        <begin position="185"/>
        <end position="205"/>
    </location>
</feature>
<evidence type="ECO:0000256" key="7">
    <source>
        <dbReference type="ARBA" id="ARBA00022692"/>
    </source>
</evidence>
<feature type="domain" description="Signal transduction histidine kinase internal region" evidence="16">
    <location>
        <begin position="378"/>
        <end position="457"/>
    </location>
</feature>
<dbReference type="Pfam" id="PF07694">
    <property type="entry name" value="5TM-5TMR_LYT"/>
    <property type="match status" value="1"/>
</dbReference>
<evidence type="ECO:0000256" key="3">
    <source>
        <dbReference type="ARBA" id="ARBA00012438"/>
    </source>
</evidence>
<dbReference type="EMBL" id="FNFK01000022">
    <property type="protein sequence ID" value="SDK30474.1"/>
    <property type="molecule type" value="Genomic_DNA"/>
</dbReference>
<dbReference type="Gene3D" id="3.30.450.40">
    <property type="match status" value="1"/>
</dbReference>
<evidence type="ECO:0000259" key="17">
    <source>
        <dbReference type="Pfam" id="PF07694"/>
    </source>
</evidence>
<dbReference type="OrthoDB" id="9776552at2"/>
<comment type="catalytic activity">
    <reaction evidence="1">
        <text>ATP + protein L-histidine = ADP + protein N-phospho-L-histidine.</text>
        <dbReference type="EC" id="2.7.13.3"/>
    </reaction>
</comment>
<feature type="transmembrane region" description="Helical" evidence="14">
    <location>
        <begin position="87"/>
        <end position="111"/>
    </location>
</feature>
<keyword evidence="8" id="KW-0547">Nucleotide-binding</keyword>
<dbReference type="InterPro" id="IPR003594">
    <property type="entry name" value="HATPase_dom"/>
</dbReference>
<sequence length="582" mass="64161">MGTLFILMLERVGLIIVLAYVLLSIPYFKKVLKERNRWRNKLQLMIIFSLFAFISNFTGVEISGDQQIVNQLFIPLDVTSSLANTRVLTIGVSGLIGGTPVGLVVGLVSGFTRYLQGGSDPHIYVISSTLIGLLSGLFGKASIEKMVFPLPIKGVYIGALTEMVQMAAILMLSSNFIQAWQLVQLIALPMILTNSIGMALFLSIIQSFNKLEQETKAVQTHAVLDLADTTLPYFRAGLTEEAAGQAAKIILDTMKVSAVSITDTEKIVAHVGAASDHHKPPHLILTDLSKEVIQTGDVKEVHSRTEIGCHVKDCPLEAAIVIPLTVRDNVRGTLKFYFTDHNDLTYVERQLAEGLGKIFSSQLEFGEVDLQKRLLQDAEIKSLQAQVNPHFFFNALNTISALIRIDSEQARDLLFQLSAFFRSNLQGARENLITIEKELEQVDAYLSLEQARFPDRFTVVKDIDDSVKGYSIPPFMIQILVENALKHAFKGRKSDNEVVIRIASQEDKVEISVEDNGTGVKEAVLKDLGIRKVASDEGTGSAVENLNKRLVSLFGKESGLQIQTGETGTVLKSHIPKKRGLQ</sequence>
<dbReference type="GO" id="GO:0000155">
    <property type="term" value="F:phosphorelay sensor kinase activity"/>
    <property type="evidence" value="ECO:0007669"/>
    <property type="project" value="InterPro"/>
</dbReference>
<evidence type="ECO:0000313" key="19">
    <source>
        <dbReference type="EMBL" id="SDK30474.1"/>
    </source>
</evidence>
<evidence type="ECO:0000256" key="6">
    <source>
        <dbReference type="ARBA" id="ARBA00022679"/>
    </source>
</evidence>
<keyword evidence="20" id="KW-1185">Reference proteome</keyword>
<reference evidence="20" key="1">
    <citation type="submission" date="2016-10" db="EMBL/GenBank/DDBJ databases">
        <authorList>
            <person name="Varghese N."/>
            <person name="Submissions S."/>
        </authorList>
    </citation>
    <scope>NUCLEOTIDE SEQUENCE [LARGE SCALE GENOMIC DNA]</scope>
    <source>
        <strain evidence="20">DSM 19181</strain>
    </source>
</reference>
<keyword evidence="10" id="KW-0067">ATP-binding</keyword>
<evidence type="ECO:0000256" key="14">
    <source>
        <dbReference type="SAM" id="Phobius"/>
    </source>
</evidence>
<dbReference type="Proteomes" id="UP000199433">
    <property type="component" value="Unassembled WGS sequence"/>
</dbReference>
<dbReference type="InterPro" id="IPR003018">
    <property type="entry name" value="GAF"/>
</dbReference>
<evidence type="ECO:0000256" key="9">
    <source>
        <dbReference type="ARBA" id="ARBA00022777"/>
    </source>
</evidence>
<comment type="subcellular location">
    <subcellularLocation>
        <location evidence="2">Cell membrane</location>
        <topology evidence="2">Multi-pass membrane protein</topology>
    </subcellularLocation>
</comment>
<evidence type="ECO:0000256" key="5">
    <source>
        <dbReference type="ARBA" id="ARBA00022553"/>
    </source>
</evidence>
<dbReference type="InterPro" id="IPR036890">
    <property type="entry name" value="HATPase_C_sf"/>
</dbReference>
<dbReference type="GO" id="GO:0071555">
    <property type="term" value="P:cell wall organization"/>
    <property type="evidence" value="ECO:0007669"/>
    <property type="project" value="InterPro"/>
</dbReference>
<name>A0A1G9AUA9_9LACT</name>
<keyword evidence="6" id="KW-0808">Transferase</keyword>
<feature type="transmembrane region" description="Helical" evidence="14">
    <location>
        <begin position="44"/>
        <end position="62"/>
    </location>
</feature>
<evidence type="ECO:0000256" key="2">
    <source>
        <dbReference type="ARBA" id="ARBA00004651"/>
    </source>
</evidence>
<feature type="transmembrane region" description="Helical" evidence="14">
    <location>
        <begin position="155"/>
        <end position="173"/>
    </location>
</feature>
<feature type="transmembrane region" description="Helical" evidence="14">
    <location>
        <begin position="123"/>
        <end position="143"/>
    </location>
</feature>
<accession>A0A1G9AUA9</accession>
<evidence type="ECO:0000256" key="13">
    <source>
        <dbReference type="ARBA" id="ARBA00023136"/>
    </source>
</evidence>
<dbReference type="PANTHER" id="PTHR34220:SF7">
    <property type="entry name" value="SENSOR HISTIDINE KINASE YPDA"/>
    <property type="match status" value="1"/>
</dbReference>
<dbReference type="Pfam" id="PF13492">
    <property type="entry name" value="GAF_3"/>
    <property type="match status" value="1"/>
</dbReference>
<dbReference type="STRING" id="426701.SAMN04488098_102222"/>
<keyword evidence="7 14" id="KW-0812">Transmembrane</keyword>
<dbReference type="InterPro" id="IPR029016">
    <property type="entry name" value="GAF-like_dom_sf"/>
</dbReference>
<dbReference type="PANTHER" id="PTHR34220">
    <property type="entry name" value="SENSOR HISTIDINE KINASE YPDA"/>
    <property type="match status" value="1"/>
</dbReference>
<feature type="domain" description="Histidine kinase/HSP90-like ATPase" evidence="15">
    <location>
        <begin position="476"/>
        <end position="576"/>
    </location>
</feature>
<evidence type="ECO:0000259" key="15">
    <source>
        <dbReference type="Pfam" id="PF02518"/>
    </source>
</evidence>
<dbReference type="Gene3D" id="3.30.565.10">
    <property type="entry name" value="Histidine kinase-like ATPase, C-terminal domain"/>
    <property type="match status" value="1"/>
</dbReference>
<evidence type="ECO:0000256" key="11">
    <source>
        <dbReference type="ARBA" id="ARBA00022989"/>
    </source>
</evidence>
<evidence type="ECO:0000256" key="1">
    <source>
        <dbReference type="ARBA" id="ARBA00000085"/>
    </source>
</evidence>
<dbReference type="SUPFAM" id="SSF55874">
    <property type="entry name" value="ATPase domain of HSP90 chaperone/DNA topoisomerase II/histidine kinase"/>
    <property type="match status" value="1"/>
</dbReference>
<dbReference type="GO" id="GO:0005524">
    <property type="term" value="F:ATP binding"/>
    <property type="evidence" value="ECO:0007669"/>
    <property type="project" value="UniProtKB-KW"/>
</dbReference>
<evidence type="ECO:0000259" key="18">
    <source>
        <dbReference type="Pfam" id="PF13492"/>
    </source>
</evidence>
<keyword evidence="4" id="KW-1003">Cell membrane</keyword>
<evidence type="ECO:0000256" key="4">
    <source>
        <dbReference type="ARBA" id="ARBA00022475"/>
    </source>
</evidence>
<dbReference type="Pfam" id="PF06580">
    <property type="entry name" value="His_kinase"/>
    <property type="match status" value="1"/>
</dbReference>
<dbReference type="EC" id="2.7.13.3" evidence="3"/>
<keyword evidence="12" id="KW-0902">Two-component regulatory system</keyword>
<dbReference type="InterPro" id="IPR010559">
    <property type="entry name" value="Sig_transdc_His_kin_internal"/>
</dbReference>
<dbReference type="GO" id="GO:0005886">
    <property type="term" value="C:plasma membrane"/>
    <property type="evidence" value="ECO:0007669"/>
    <property type="project" value="UniProtKB-SubCell"/>
</dbReference>
<dbReference type="InterPro" id="IPR011620">
    <property type="entry name" value="Sig_transdc_His_kinase_LytS_TM"/>
</dbReference>
<organism evidence="19 20">
    <name type="scientific">Alkalibacterium thalassium</name>
    <dbReference type="NCBI Taxonomy" id="426701"/>
    <lineage>
        <taxon>Bacteria</taxon>
        <taxon>Bacillati</taxon>
        <taxon>Bacillota</taxon>
        <taxon>Bacilli</taxon>
        <taxon>Lactobacillales</taxon>
        <taxon>Carnobacteriaceae</taxon>
        <taxon>Alkalibacterium</taxon>
    </lineage>
</organism>
<feature type="transmembrane region" description="Helical" evidence="14">
    <location>
        <begin position="12"/>
        <end position="32"/>
    </location>
</feature>
<evidence type="ECO:0000259" key="16">
    <source>
        <dbReference type="Pfam" id="PF06580"/>
    </source>
</evidence>
<proteinExistence type="predicted"/>
<dbReference type="InterPro" id="IPR050640">
    <property type="entry name" value="Bact_2-comp_sensor_kinase"/>
</dbReference>
<keyword evidence="11 14" id="KW-1133">Transmembrane helix</keyword>
<dbReference type="RefSeq" id="WP_091266891.1">
    <property type="nucleotide sequence ID" value="NZ_FNFK01000022.1"/>
</dbReference>
<evidence type="ECO:0000313" key="20">
    <source>
        <dbReference type="Proteomes" id="UP000199433"/>
    </source>
</evidence>
<dbReference type="SUPFAM" id="SSF55781">
    <property type="entry name" value="GAF domain-like"/>
    <property type="match status" value="1"/>
</dbReference>
<evidence type="ECO:0000256" key="10">
    <source>
        <dbReference type="ARBA" id="ARBA00022840"/>
    </source>
</evidence>
<dbReference type="Pfam" id="PF02518">
    <property type="entry name" value="HATPase_c"/>
    <property type="match status" value="1"/>
</dbReference>
<protein>
    <recommendedName>
        <fullName evidence="3">histidine kinase</fullName>
        <ecNumber evidence="3">2.7.13.3</ecNumber>
    </recommendedName>
</protein>
<evidence type="ECO:0000256" key="12">
    <source>
        <dbReference type="ARBA" id="ARBA00023012"/>
    </source>
</evidence>